<keyword evidence="10" id="KW-0675">Receptor</keyword>
<dbReference type="PROSITE" id="PS50011">
    <property type="entry name" value="PROTEIN_KINASE_DOM"/>
    <property type="match status" value="1"/>
</dbReference>
<evidence type="ECO:0000256" key="7">
    <source>
        <dbReference type="SAM" id="Phobius"/>
    </source>
</evidence>
<keyword evidence="3" id="KW-0547">Nucleotide-binding</keyword>
<dbReference type="PANTHER" id="PTHR24418">
    <property type="entry name" value="TYROSINE-PROTEIN KINASE"/>
    <property type="match status" value="1"/>
</dbReference>
<evidence type="ECO:0000313" key="11">
    <source>
        <dbReference type="Proteomes" id="UP000230750"/>
    </source>
</evidence>
<dbReference type="GO" id="GO:0005524">
    <property type="term" value="F:ATP binding"/>
    <property type="evidence" value="ECO:0007669"/>
    <property type="project" value="UniProtKB-KW"/>
</dbReference>
<dbReference type="PROSITE" id="PS50835">
    <property type="entry name" value="IG_LIKE"/>
    <property type="match status" value="1"/>
</dbReference>
<evidence type="ECO:0000313" key="10">
    <source>
        <dbReference type="EMBL" id="PIK47540.1"/>
    </source>
</evidence>
<keyword evidence="5 7" id="KW-1133">Transmembrane helix</keyword>
<dbReference type="SUPFAM" id="SSF56112">
    <property type="entry name" value="Protein kinase-like (PK-like)"/>
    <property type="match status" value="1"/>
</dbReference>
<feature type="domain" description="Ig-like" evidence="9">
    <location>
        <begin position="130"/>
        <end position="231"/>
    </location>
</feature>
<comment type="subcellular location">
    <subcellularLocation>
        <location evidence="1">Membrane</location>
    </subcellularLocation>
</comment>
<comment type="caution">
    <text evidence="10">The sequence shown here is derived from an EMBL/GenBank/DDBJ whole genome shotgun (WGS) entry which is preliminary data.</text>
</comment>
<dbReference type="Pfam" id="PF07714">
    <property type="entry name" value="PK_Tyr_Ser-Thr"/>
    <property type="match status" value="1"/>
</dbReference>
<feature type="transmembrane region" description="Helical" evidence="7">
    <location>
        <begin position="351"/>
        <end position="373"/>
    </location>
</feature>
<keyword evidence="6 7" id="KW-0472">Membrane</keyword>
<dbReference type="InterPro" id="IPR011009">
    <property type="entry name" value="Kinase-like_dom_sf"/>
</dbReference>
<dbReference type="InterPro" id="IPR001245">
    <property type="entry name" value="Ser-Thr/Tyr_kinase_cat_dom"/>
</dbReference>
<gene>
    <name evidence="10" type="ORF">BSL78_15592</name>
</gene>
<dbReference type="AlphaFoldDB" id="A0A2G8KHU3"/>
<evidence type="ECO:0000256" key="6">
    <source>
        <dbReference type="ARBA" id="ARBA00023136"/>
    </source>
</evidence>
<dbReference type="InterPro" id="IPR050198">
    <property type="entry name" value="Non-receptor_tyrosine_kinases"/>
</dbReference>
<evidence type="ECO:0000259" key="8">
    <source>
        <dbReference type="PROSITE" id="PS50011"/>
    </source>
</evidence>
<reference evidence="10 11" key="1">
    <citation type="journal article" date="2017" name="PLoS Biol.">
        <title>The sea cucumber genome provides insights into morphological evolution and visceral regeneration.</title>
        <authorList>
            <person name="Zhang X."/>
            <person name="Sun L."/>
            <person name="Yuan J."/>
            <person name="Sun Y."/>
            <person name="Gao Y."/>
            <person name="Zhang L."/>
            <person name="Li S."/>
            <person name="Dai H."/>
            <person name="Hamel J.F."/>
            <person name="Liu C."/>
            <person name="Yu Y."/>
            <person name="Liu S."/>
            <person name="Lin W."/>
            <person name="Guo K."/>
            <person name="Jin S."/>
            <person name="Xu P."/>
            <person name="Storey K.B."/>
            <person name="Huan P."/>
            <person name="Zhang T."/>
            <person name="Zhou Y."/>
            <person name="Zhang J."/>
            <person name="Lin C."/>
            <person name="Li X."/>
            <person name="Xing L."/>
            <person name="Huo D."/>
            <person name="Sun M."/>
            <person name="Wang L."/>
            <person name="Mercier A."/>
            <person name="Li F."/>
            <person name="Yang H."/>
            <person name="Xiang J."/>
        </authorList>
    </citation>
    <scope>NUCLEOTIDE SEQUENCE [LARGE SCALE GENOMIC DNA]</scope>
    <source>
        <strain evidence="10">Shaxun</strain>
        <tissue evidence="10">Muscle</tissue>
    </source>
</reference>
<dbReference type="GO" id="GO:0016020">
    <property type="term" value="C:membrane"/>
    <property type="evidence" value="ECO:0007669"/>
    <property type="project" value="UniProtKB-SubCell"/>
</dbReference>
<evidence type="ECO:0000256" key="4">
    <source>
        <dbReference type="ARBA" id="ARBA00022840"/>
    </source>
</evidence>
<sequence length="761" mass="85464">MKAVTHANIPRNHLEYCLAVLVSPQLTIFVDNLIITQTFEGINGGTHNVTCSATDAVPPALLALNVNNKTVAWSDSVDDDIQQNKPTSSNLTVAHKNTAPVDVIECYTLEVSYPLTISPVSIIIKSYTLPRVTLTFDNQRLSDVFYISGETWMNISCSLEYSISPVQLLWVVDHGANYTYGEQVFNKRNVSFDGYSMVSTMWISILTTHSKNRITCFGVWNPSETYSRNISASLVITSNRYYQPSLLIDGKNISKLDHLVAAKEREITCSPAQGVQNENTTLSVVVDFGNDEETLSSNMALNTTMTSMIVYVPGGSLWASITCIAFSMESRLWKSVLIDVYAAVQISSTKVTIGIIVIVLATIFVTFWGTFLLKKYGPIRITTRSVPSVSMSVTMSDVHDTLSTDKDVGRDTSVHKESFRSREKLPDLPMTKHSMCSNIAGQPSSEEVNYYKITGETPDSKFISREKVCFISKIADSYVYERWMGTMIGNCGVKQCVSISTPKDILERERHSWENFVKVVLEMPNFSHIAQCEGFCINNENVCLVSSYSPTEELQLLLTEKMKYTDEESTSRCLANYAHQITVAMGFLVSHGLSHPDLSTRKIGVSVWNKCQLFDFCLMEDAPTVMKSIKGQSSCDHGYHPPEIEARNEYDHYTDVWYTGVTLWEVFSKGASSREFRMAVSTKTWNNIEEFKPQSCPVSIFHLLLDCVKYEPATRADLSKLRATLTQEDMQHTEYIKGREQIEFDGQNSPYVPMRGDIKLL</sequence>
<proteinExistence type="predicted"/>
<dbReference type="SMART" id="SM00219">
    <property type="entry name" value="TyrKc"/>
    <property type="match status" value="1"/>
</dbReference>
<keyword evidence="10" id="KW-0418">Kinase</keyword>
<name>A0A2G8KHU3_STIJA</name>
<dbReference type="STRING" id="307972.A0A2G8KHU3"/>
<evidence type="ECO:0000259" key="9">
    <source>
        <dbReference type="PROSITE" id="PS50835"/>
    </source>
</evidence>
<accession>A0A2G8KHU3</accession>
<feature type="domain" description="Protein kinase" evidence="8">
    <location>
        <begin position="468"/>
        <end position="735"/>
    </location>
</feature>
<keyword evidence="10" id="KW-0808">Transferase</keyword>
<evidence type="ECO:0000256" key="1">
    <source>
        <dbReference type="ARBA" id="ARBA00004370"/>
    </source>
</evidence>
<dbReference type="Proteomes" id="UP000230750">
    <property type="component" value="Unassembled WGS sequence"/>
</dbReference>
<evidence type="ECO:0000256" key="2">
    <source>
        <dbReference type="ARBA" id="ARBA00022692"/>
    </source>
</evidence>
<dbReference type="EMBL" id="MRZV01000575">
    <property type="protein sequence ID" value="PIK47540.1"/>
    <property type="molecule type" value="Genomic_DNA"/>
</dbReference>
<evidence type="ECO:0000256" key="5">
    <source>
        <dbReference type="ARBA" id="ARBA00022989"/>
    </source>
</evidence>
<feature type="transmembrane region" description="Helical" evidence="7">
    <location>
        <begin position="308"/>
        <end position="328"/>
    </location>
</feature>
<keyword evidence="4" id="KW-0067">ATP-binding</keyword>
<keyword evidence="2 7" id="KW-0812">Transmembrane</keyword>
<evidence type="ECO:0000256" key="3">
    <source>
        <dbReference type="ARBA" id="ARBA00022741"/>
    </source>
</evidence>
<dbReference type="Gene3D" id="1.10.510.10">
    <property type="entry name" value="Transferase(Phosphotransferase) domain 1"/>
    <property type="match status" value="1"/>
</dbReference>
<dbReference type="InterPro" id="IPR007110">
    <property type="entry name" value="Ig-like_dom"/>
</dbReference>
<protein>
    <submittedName>
        <fullName evidence="10">Putative tyrosine kinase receptor Cad96Ca</fullName>
    </submittedName>
</protein>
<dbReference type="InterPro" id="IPR020635">
    <property type="entry name" value="Tyr_kinase_cat_dom"/>
</dbReference>
<keyword evidence="11" id="KW-1185">Reference proteome</keyword>
<organism evidence="10 11">
    <name type="scientific">Stichopus japonicus</name>
    <name type="common">Sea cucumber</name>
    <dbReference type="NCBI Taxonomy" id="307972"/>
    <lineage>
        <taxon>Eukaryota</taxon>
        <taxon>Metazoa</taxon>
        <taxon>Echinodermata</taxon>
        <taxon>Eleutherozoa</taxon>
        <taxon>Echinozoa</taxon>
        <taxon>Holothuroidea</taxon>
        <taxon>Aspidochirotacea</taxon>
        <taxon>Aspidochirotida</taxon>
        <taxon>Stichopodidae</taxon>
        <taxon>Apostichopus</taxon>
    </lineage>
</organism>
<dbReference type="GO" id="GO:0004713">
    <property type="term" value="F:protein tyrosine kinase activity"/>
    <property type="evidence" value="ECO:0007669"/>
    <property type="project" value="InterPro"/>
</dbReference>
<dbReference type="InterPro" id="IPR000719">
    <property type="entry name" value="Prot_kinase_dom"/>
</dbReference>